<dbReference type="GO" id="GO:0004826">
    <property type="term" value="F:phenylalanine-tRNA ligase activity"/>
    <property type="evidence" value="ECO:0007669"/>
    <property type="project" value="UniProtKB-EC"/>
</dbReference>
<evidence type="ECO:0000256" key="5">
    <source>
        <dbReference type="ARBA" id="ARBA00022840"/>
    </source>
</evidence>
<sequence>MQGKKIVISTDEEKRLIKSLEKRDDFEAKRIKRYLSMPDLTRKQGSPIKEMIDRIVEIPALADFDQIEAPEMVPADISFDLFNFPSDHPARSRSDTYYVDEKNILRTHTTVMWYYYLLDEKILEQIKKNAPLGLISFGKVYRKDEIDRQHMNVFHQMDGLYLHPTSDRLIEVDDLKDILGKIAQAIFGPKIKFRFNKDTFPYTDPSLEMEIDKNGQWVEVLGSGLVQPVVLEKLGVDPKQYTGWAYGFGIERLAIISMDLPDIRLLWSEDERVIKQLKLGKKFVPVSKYPPIPRDVSFIVKNDFVSNDYFDMIREVGGDLIEEVKLLDKYENEKKFGKGRTSYTFRIIYRSNDRTLETQEIDPLQNEIYKRTAEEFGAEVR</sequence>
<keyword evidence="5" id="KW-0067">ATP-binding</keyword>
<gene>
    <name evidence="13" type="ORF">A2826_03110</name>
</gene>
<dbReference type="EC" id="6.1.1.20" evidence="2"/>
<dbReference type="EMBL" id="MFEI01000037">
    <property type="protein sequence ID" value="OGE80227.1"/>
    <property type="molecule type" value="Genomic_DNA"/>
</dbReference>
<organism evidence="13 14">
    <name type="scientific">Candidatus Doudnabacteria bacterium RIFCSPHIGHO2_01_FULL_43_23</name>
    <dbReference type="NCBI Taxonomy" id="1817822"/>
    <lineage>
        <taxon>Bacteria</taxon>
        <taxon>Candidatus Doudnaibacteriota</taxon>
    </lineage>
</organism>
<evidence type="ECO:0000256" key="10">
    <source>
        <dbReference type="ARBA" id="ARBA00049255"/>
    </source>
</evidence>
<dbReference type="SUPFAM" id="SSF55681">
    <property type="entry name" value="Class II aaRS and biotin synthetases"/>
    <property type="match status" value="1"/>
</dbReference>
<dbReference type="Pfam" id="PF03147">
    <property type="entry name" value="FDX-ACB"/>
    <property type="match status" value="1"/>
</dbReference>
<evidence type="ECO:0000256" key="6">
    <source>
        <dbReference type="ARBA" id="ARBA00022917"/>
    </source>
</evidence>
<dbReference type="PROSITE" id="PS50862">
    <property type="entry name" value="AA_TRNA_LIGASE_II"/>
    <property type="match status" value="1"/>
</dbReference>
<dbReference type="PANTHER" id="PTHR11538">
    <property type="entry name" value="PHENYLALANYL-TRNA SYNTHETASE"/>
    <property type="match status" value="1"/>
</dbReference>
<dbReference type="InterPro" id="IPR006195">
    <property type="entry name" value="aa-tRNA-synth_II"/>
</dbReference>
<evidence type="ECO:0000256" key="8">
    <source>
        <dbReference type="ARBA" id="ARBA00023146"/>
    </source>
</evidence>
<keyword evidence="7" id="KW-0809">Transit peptide</keyword>
<dbReference type="GO" id="GO:0005737">
    <property type="term" value="C:cytoplasm"/>
    <property type="evidence" value="ECO:0007669"/>
    <property type="project" value="TreeGrafter"/>
</dbReference>
<keyword evidence="3" id="KW-0436">Ligase</keyword>
<comment type="similarity">
    <text evidence="1">Belongs to the class-II aminoacyl-tRNA synthetase family.</text>
</comment>
<dbReference type="PROSITE" id="PS51447">
    <property type="entry name" value="FDX_ACB"/>
    <property type="match status" value="1"/>
</dbReference>
<evidence type="ECO:0000256" key="3">
    <source>
        <dbReference type="ARBA" id="ARBA00022598"/>
    </source>
</evidence>
<dbReference type="InterPro" id="IPR045864">
    <property type="entry name" value="aa-tRNA-synth_II/BPL/LPL"/>
</dbReference>
<accession>A0A1F5NRD4</accession>
<dbReference type="Pfam" id="PF01409">
    <property type="entry name" value="tRNA-synt_2d"/>
    <property type="match status" value="1"/>
</dbReference>
<feature type="domain" description="FDX-ACB" evidence="12">
    <location>
        <begin position="287"/>
        <end position="381"/>
    </location>
</feature>
<dbReference type="STRING" id="1817822.A2826_03110"/>
<dbReference type="PANTHER" id="PTHR11538:SF41">
    <property type="entry name" value="PHENYLALANINE--TRNA LIGASE, MITOCHONDRIAL"/>
    <property type="match status" value="1"/>
</dbReference>
<dbReference type="GO" id="GO:0000049">
    <property type="term" value="F:tRNA binding"/>
    <property type="evidence" value="ECO:0007669"/>
    <property type="project" value="InterPro"/>
</dbReference>
<dbReference type="Gene3D" id="3.30.930.10">
    <property type="entry name" value="Bira Bifunctional Protein, Domain 2"/>
    <property type="match status" value="1"/>
</dbReference>
<evidence type="ECO:0000256" key="1">
    <source>
        <dbReference type="ARBA" id="ARBA00008226"/>
    </source>
</evidence>
<keyword evidence="8" id="KW-0030">Aminoacyl-tRNA synthetase</keyword>
<feature type="domain" description="Aminoacyl-transfer RNA synthetases class-II family profile" evidence="11">
    <location>
        <begin position="48"/>
        <end position="285"/>
    </location>
</feature>
<keyword evidence="4" id="KW-0547">Nucleotide-binding</keyword>
<dbReference type="AlphaFoldDB" id="A0A1F5NRD4"/>
<evidence type="ECO:0000259" key="11">
    <source>
        <dbReference type="PROSITE" id="PS50862"/>
    </source>
</evidence>
<dbReference type="SMART" id="SM00896">
    <property type="entry name" value="FDX-ACB"/>
    <property type="match status" value="1"/>
</dbReference>
<evidence type="ECO:0000256" key="2">
    <source>
        <dbReference type="ARBA" id="ARBA00012814"/>
    </source>
</evidence>
<dbReference type="Proteomes" id="UP000177912">
    <property type="component" value="Unassembled WGS sequence"/>
</dbReference>
<dbReference type="Gene3D" id="3.30.70.380">
    <property type="entry name" value="Ferrodoxin-fold anticodon-binding domain"/>
    <property type="match status" value="1"/>
</dbReference>
<dbReference type="GO" id="GO:0006432">
    <property type="term" value="P:phenylalanyl-tRNA aminoacylation"/>
    <property type="evidence" value="ECO:0007669"/>
    <property type="project" value="TreeGrafter"/>
</dbReference>
<evidence type="ECO:0000313" key="14">
    <source>
        <dbReference type="Proteomes" id="UP000177912"/>
    </source>
</evidence>
<evidence type="ECO:0000259" key="12">
    <source>
        <dbReference type="PROSITE" id="PS51447"/>
    </source>
</evidence>
<dbReference type="InterPro" id="IPR005121">
    <property type="entry name" value="Fdx_antiC-bd"/>
</dbReference>
<name>A0A1F5NRD4_9BACT</name>
<dbReference type="InterPro" id="IPR036690">
    <property type="entry name" value="Fdx_antiC-bd_sf"/>
</dbReference>
<reference evidence="13 14" key="1">
    <citation type="journal article" date="2016" name="Nat. Commun.">
        <title>Thousands of microbial genomes shed light on interconnected biogeochemical processes in an aquifer system.</title>
        <authorList>
            <person name="Anantharaman K."/>
            <person name="Brown C.T."/>
            <person name="Hug L.A."/>
            <person name="Sharon I."/>
            <person name="Castelle C.J."/>
            <person name="Probst A.J."/>
            <person name="Thomas B.C."/>
            <person name="Singh A."/>
            <person name="Wilkins M.J."/>
            <person name="Karaoz U."/>
            <person name="Brodie E.L."/>
            <person name="Williams K.H."/>
            <person name="Hubbard S.S."/>
            <person name="Banfield J.F."/>
        </authorList>
    </citation>
    <scope>NUCLEOTIDE SEQUENCE [LARGE SCALE GENOMIC DNA]</scope>
</reference>
<keyword evidence="6" id="KW-0648">Protein biosynthesis</keyword>
<proteinExistence type="inferred from homology"/>
<evidence type="ECO:0000256" key="7">
    <source>
        <dbReference type="ARBA" id="ARBA00022946"/>
    </source>
</evidence>
<evidence type="ECO:0000256" key="4">
    <source>
        <dbReference type="ARBA" id="ARBA00022741"/>
    </source>
</evidence>
<comment type="catalytic activity">
    <reaction evidence="10">
        <text>tRNA(Phe) + L-phenylalanine + ATP = L-phenylalanyl-tRNA(Phe) + AMP + diphosphate + H(+)</text>
        <dbReference type="Rhea" id="RHEA:19413"/>
        <dbReference type="Rhea" id="RHEA-COMP:9668"/>
        <dbReference type="Rhea" id="RHEA-COMP:9699"/>
        <dbReference type="ChEBI" id="CHEBI:15378"/>
        <dbReference type="ChEBI" id="CHEBI:30616"/>
        <dbReference type="ChEBI" id="CHEBI:33019"/>
        <dbReference type="ChEBI" id="CHEBI:58095"/>
        <dbReference type="ChEBI" id="CHEBI:78442"/>
        <dbReference type="ChEBI" id="CHEBI:78531"/>
        <dbReference type="ChEBI" id="CHEBI:456215"/>
        <dbReference type="EC" id="6.1.1.20"/>
    </reaction>
</comment>
<evidence type="ECO:0000256" key="9">
    <source>
        <dbReference type="ARBA" id="ARBA00031194"/>
    </source>
</evidence>
<evidence type="ECO:0000313" key="13">
    <source>
        <dbReference type="EMBL" id="OGE80227.1"/>
    </source>
</evidence>
<dbReference type="GO" id="GO:0005524">
    <property type="term" value="F:ATP binding"/>
    <property type="evidence" value="ECO:0007669"/>
    <property type="project" value="UniProtKB-KW"/>
</dbReference>
<protein>
    <recommendedName>
        <fullName evidence="2">phenylalanine--tRNA ligase</fullName>
        <ecNumber evidence="2">6.1.1.20</ecNumber>
    </recommendedName>
    <alternativeName>
        <fullName evidence="9">Phenylalanyl-tRNA synthetase</fullName>
    </alternativeName>
</protein>
<dbReference type="SUPFAM" id="SSF54991">
    <property type="entry name" value="Anticodon-binding domain of PheRS"/>
    <property type="match status" value="1"/>
</dbReference>
<dbReference type="InterPro" id="IPR002319">
    <property type="entry name" value="Phenylalanyl-tRNA_Synthase"/>
</dbReference>
<comment type="caution">
    <text evidence="13">The sequence shown here is derived from an EMBL/GenBank/DDBJ whole genome shotgun (WGS) entry which is preliminary data.</text>
</comment>